<comment type="caution">
    <text evidence="2">The sequence shown here is derived from an EMBL/GenBank/DDBJ whole genome shotgun (WGS) entry which is preliminary data.</text>
</comment>
<accession>A0A1F6G4H6</accession>
<name>A0A1F6G4H6_9BACT</name>
<sequence length="76" mass="8836">MARSEKEQGRKIMVPPAREMGWFLFYDCTLDSETRSVVPKGLFLRIAAAQVDTSKRKAERRRKSKKELPKQKLSPK</sequence>
<evidence type="ECO:0000313" key="3">
    <source>
        <dbReference type="Proteomes" id="UP000176867"/>
    </source>
</evidence>
<dbReference type="Proteomes" id="UP000176867">
    <property type="component" value="Unassembled WGS sequence"/>
</dbReference>
<organism evidence="2 3">
    <name type="scientific">Candidatus Kaiserbacteria bacterium RIFOXYD1_FULL_47_14</name>
    <dbReference type="NCBI Taxonomy" id="1798533"/>
    <lineage>
        <taxon>Bacteria</taxon>
        <taxon>Candidatus Kaiseribacteriota</taxon>
    </lineage>
</organism>
<evidence type="ECO:0000256" key="1">
    <source>
        <dbReference type="SAM" id="MobiDB-lite"/>
    </source>
</evidence>
<proteinExistence type="predicted"/>
<gene>
    <name evidence="2" type="ORF">A2609_02035</name>
</gene>
<dbReference type="AlphaFoldDB" id="A0A1F6G4H6"/>
<reference evidence="2 3" key="1">
    <citation type="journal article" date="2016" name="Nat. Commun.">
        <title>Thousands of microbial genomes shed light on interconnected biogeochemical processes in an aquifer system.</title>
        <authorList>
            <person name="Anantharaman K."/>
            <person name="Brown C.T."/>
            <person name="Hug L.A."/>
            <person name="Sharon I."/>
            <person name="Castelle C.J."/>
            <person name="Probst A.J."/>
            <person name="Thomas B.C."/>
            <person name="Singh A."/>
            <person name="Wilkins M.J."/>
            <person name="Karaoz U."/>
            <person name="Brodie E.L."/>
            <person name="Williams K.H."/>
            <person name="Hubbard S.S."/>
            <person name="Banfield J.F."/>
        </authorList>
    </citation>
    <scope>NUCLEOTIDE SEQUENCE [LARGE SCALE GENOMIC DNA]</scope>
</reference>
<protein>
    <submittedName>
        <fullName evidence="2">Uncharacterized protein</fullName>
    </submittedName>
</protein>
<feature type="region of interest" description="Disordered" evidence="1">
    <location>
        <begin position="53"/>
        <end position="76"/>
    </location>
</feature>
<dbReference type="EMBL" id="MFMU01000014">
    <property type="protein sequence ID" value="OGG92992.1"/>
    <property type="molecule type" value="Genomic_DNA"/>
</dbReference>
<evidence type="ECO:0000313" key="2">
    <source>
        <dbReference type="EMBL" id="OGG92992.1"/>
    </source>
</evidence>